<keyword evidence="1" id="KW-0503">Monooxygenase</keyword>
<reference evidence="1 2" key="1">
    <citation type="submission" date="2015-05" db="EMBL/GenBank/DDBJ databases">
        <title>Distinctive expansion of gene families associated with plant cell wall degradation and secondary metabolism in the genomes of grapevine trunk pathogens.</title>
        <authorList>
            <person name="Lawrence D.P."/>
            <person name="Travadon R."/>
            <person name="Rolshausen P.E."/>
            <person name="Baumgartner K."/>
        </authorList>
    </citation>
    <scope>NUCLEOTIDE SEQUENCE [LARGE SCALE GENOMIC DNA]</scope>
    <source>
        <strain evidence="1">DA912</strain>
    </source>
</reference>
<evidence type="ECO:0000313" key="2">
    <source>
        <dbReference type="Proteomes" id="UP000034680"/>
    </source>
</evidence>
<dbReference type="GO" id="GO:0004497">
    <property type="term" value="F:monooxygenase activity"/>
    <property type="evidence" value="ECO:0007669"/>
    <property type="project" value="UniProtKB-KW"/>
</dbReference>
<organism evidence="1 2">
    <name type="scientific">Diaporthe ampelina</name>
    <dbReference type="NCBI Taxonomy" id="1214573"/>
    <lineage>
        <taxon>Eukaryota</taxon>
        <taxon>Fungi</taxon>
        <taxon>Dikarya</taxon>
        <taxon>Ascomycota</taxon>
        <taxon>Pezizomycotina</taxon>
        <taxon>Sordariomycetes</taxon>
        <taxon>Sordariomycetidae</taxon>
        <taxon>Diaporthales</taxon>
        <taxon>Diaporthaceae</taxon>
        <taxon>Diaporthe</taxon>
    </lineage>
</organism>
<accession>A0A0G2HQ46</accession>
<comment type="caution">
    <text evidence="1">The sequence shown here is derived from an EMBL/GenBank/DDBJ whole genome shotgun (WGS) entry which is preliminary data.</text>
</comment>
<evidence type="ECO:0000313" key="1">
    <source>
        <dbReference type="EMBL" id="KKY30320.1"/>
    </source>
</evidence>
<dbReference type="OrthoDB" id="3945418at2759"/>
<gene>
    <name evidence="1" type="ORF">UCDDA912_g09746</name>
</gene>
<sequence>MWHWAHSPPPPPSTSPPRRSSYRLYLHPLSRLPGPKLAAATYLYGACYDVVQEAQFVFKLDALHDRHGPAVRICLLELGLRVRSRSAVTRTGSMGRKENQPRPKTVFHGINLAYAELYLTVAALVSRFDMELLDFDRARDLGVQAW</sequence>
<keyword evidence="1" id="KW-0560">Oxidoreductase</keyword>
<proteinExistence type="predicted"/>
<dbReference type="EMBL" id="LCUC01000503">
    <property type="protein sequence ID" value="KKY30320.1"/>
    <property type="molecule type" value="Genomic_DNA"/>
</dbReference>
<name>A0A0G2HQ46_9PEZI</name>
<reference evidence="1 2" key="2">
    <citation type="submission" date="2015-05" db="EMBL/GenBank/DDBJ databases">
        <authorList>
            <person name="Morales-Cruz A."/>
            <person name="Amrine K.C."/>
            <person name="Cantu D."/>
        </authorList>
    </citation>
    <scope>NUCLEOTIDE SEQUENCE [LARGE SCALE GENOMIC DNA]</scope>
    <source>
        <strain evidence="1">DA912</strain>
    </source>
</reference>
<dbReference type="Proteomes" id="UP000034680">
    <property type="component" value="Unassembled WGS sequence"/>
</dbReference>
<keyword evidence="2" id="KW-1185">Reference proteome</keyword>
<dbReference type="AlphaFoldDB" id="A0A0G2HQ46"/>
<protein>
    <submittedName>
        <fullName evidence="1">Putative benzoate 4-monooxygenase cytochrome p450</fullName>
    </submittedName>
</protein>